<evidence type="ECO:0000313" key="2">
    <source>
        <dbReference type="EMBL" id="RUS28931.1"/>
    </source>
</evidence>
<name>A0A433QH78_9FUNG</name>
<keyword evidence="3" id="KW-1185">Reference proteome</keyword>
<dbReference type="Pfam" id="PF01374">
    <property type="entry name" value="Glyco_hydro_46"/>
    <property type="match status" value="1"/>
</dbReference>
<protein>
    <submittedName>
        <fullName evidence="2">Lysozyme-like domain-containing protein</fullName>
    </submittedName>
</protein>
<dbReference type="InterPro" id="IPR023346">
    <property type="entry name" value="Lysozyme-like_dom_sf"/>
</dbReference>
<dbReference type="InterPro" id="IPR000400">
    <property type="entry name" value="Glyco_hydro_46"/>
</dbReference>
<dbReference type="GO" id="GO:0016977">
    <property type="term" value="F:chitosanase activity"/>
    <property type="evidence" value="ECO:0007669"/>
    <property type="project" value="InterPro"/>
</dbReference>
<feature type="chain" id="PRO_5019061066" evidence="1">
    <location>
        <begin position="20"/>
        <end position="355"/>
    </location>
</feature>
<feature type="signal peptide" evidence="1">
    <location>
        <begin position="1"/>
        <end position="19"/>
    </location>
</feature>
<dbReference type="GO" id="GO:0005975">
    <property type="term" value="P:carbohydrate metabolic process"/>
    <property type="evidence" value="ECO:0007669"/>
    <property type="project" value="InterPro"/>
</dbReference>
<dbReference type="AlphaFoldDB" id="A0A433QH78"/>
<proteinExistence type="predicted"/>
<dbReference type="InterPro" id="IPR023099">
    <property type="entry name" value="Glyco_hydro_46_N"/>
</dbReference>
<dbReference type="GO" id="GO:0005576">
    <property type="term" value="C:extracellular region"/>
    <property type="evidence" value="ECO:0007669"/>
    <property type="project" value="InterPro"/>
</dbReference>
<dbReference type="SUPFAM" id="SSF53955">
    <property type="entry name" value="Lysozyme-like"/>
    <property type="match status" value="1"/>
</dbReference>
<dbReference type="Gene3D" id="3.30.386.10">
    <property type="entry name" value="Chitosanase, subunit A, domain 2"/>
    <property type="match status" value="1"/>
</dbReference>
<sequence length="355" mass="39396">MKSFALLAMVLGLAGHVSSGYPFCQGQFAPTPQHCAKFGFEKHPPCIESTNCTTFYDISHLPDQEISAQAAKMAQLITNVFENGNTIMGYAYVHAALRSKMLEPLHGPSFSPLSGYIGFTSGTNDAYTVVQEYNKRTNKNALSKFTAELSRLSNLPFCNSTRASISKLGQPYVDAWVESACTDSVFVQTQLDLGHAMYLRPALKFAAYSGVTSNVGKAIFYDTIIEHGWQYVEPKINIWRILQLTGPRGKDSEQAYLLRFLNMRRSLLCCVPDNVSPSSADRVSDLTDLIATSASWERNKDLSNPVRLAQYGATVKGSENMGYDTKNCKKYKQPKNWHFPKAVDLPIPGTESCHR</sequence>
<keyword evidence="1" id="KW-0732">Signal</keyword>
<accession>A0A433QH78</accession>
<comment type="caution">
    <text evidence="2">The sequence shown here is derived from an EMBL/GenBank/DDBJ whole genome shotgun (WGS) entry which is preliminary data.</text>
</comment>
<organism evidence="2 3">
    <name type="scientific">Jimgerdemannia flammicorona</name>
    <dbReference type="NCBI Taxonomy" id="994334"/>
    <lineage>
        <taxon>Eukaryota</taxon>
        <taxon>Fungi</taxon>
        <taxon>Fungi incertae sedis</taxon>
        <taxon>Mucoromycota</taxon>
        <taxon>Mucoromycotina</taxon>
        <taxon>Endogonomycetes</taxon>
        <taxon>Endogonales</taxon>
        <taxon>Endogonaceae</taxon>
        <taxon>Jimgerdemannia</taxon>
    </lineage>
</organism>
<dbReference type="Proteomes" id="UP000274822">
    <property type="component" value="Unassembled WGS sequence"/>
</dbReference>
<evidence type="ECO:0000256" key="1">
    <source>
        <dbReference type="SAM" id="SignalP"/>
    </source>
</evidence>
<gene>
    <name evidence="2" type="ORF">BC938DRAFT_481259</name>
</gene>
<dbReference type="Gene3D" id="1.20.141.10">
    <property type="entry name" value="Chitosanase, subunit A, domain 1"/>
    <property type="match status" value="1"/>
</dbReference>
<reference evidence="2 3" key="1">
    <citation type="journal article" date="2018" name="New Phytol.">
        <title>Phylogenomics of Endogonaceae and evolution of mycorrhizas within Mucoromycota.</title>
        <authorList>
            <person name="Chang Y."/>
            <person name="Desiro A."/>
            <person name="Na H."/>
            <person name="Sandor L."/>
            <person name="Lipzen A."/>
            <person name="Clum A."/>
            <person name="Barry K."/>
            <person name="Grigoriev I.V."/>
            <person name="Martin F.M."/>
            <person name="Stajich J.E."/>
            <person name="Smith M.E."/>
            <person name="Bonito G."/>
            <person name="Spatafora J.W."/>
        </authorList>
    </citation>
    <scope>NUCLEOTIDE SEQUENCE [LARGE SCALE GENOMIC DNA]</scope>
    <source>
        <strain evidence="2 3">AD002</strain>
    </source>
</reference>
<dbReference type="EMBL" id="RBNJ01005879">
    <property type="protein sequence ID" value="RUS28931.1"/>
    <property type="molecule type" value="Genomic_DNA"/>
</dbReference>
<evidence type="ECO:0000313" key="3">
    <source>
        <dbReference type="Proteomes" id="UP000274822"/>
    </source>
</evidence>